<dbReference type="InterPro" id="IPR004378">
    <property type="entry name" value="F420H2_quin_Rdtase"/>
</dbReference>
<dbReference type="Proteomes" id="UP000666915">
    <property type="component" value="Unassembled WGS sequence"/>
</dbReference>
<dbReference type="PANTHER" id="PTHR39428:SF1">
    <property type="entry name" value="F420H(2)-DEPENDENT QUINONE REDUCTASE RV1261C"/>
    <property type="match status" value="1"/>
</dbReference>
<dbReference type="Pfam" id="PF04075">
    <property type="entry name" value="F420H2_quin_red"/>
    <property type="match status" value="1"/>
</dbReference>
<evidence type="ECO:0000313" key="4">
    <source>
        <dbReference type="Proteomes" id="UP000666915"/>
    </source>
</evidence>
<keyword evidence="4" id="KW-1185">Reference proteome</keyword>
<gene>
    <name evidence="3" type="ORF">J4557_36755</name>
</gene>
<accession>A0ABS3RBV4</accession>
<comment type="caution">
    <text evidence="3">The sequence shown here is derived from an EMBL/GenBank/DDBJ whole genome shotgun (WGS) entry which is preliminary data.</text>
</comment>
<dbReference type="InterPro" id="IPR012349">
    <property type="entry name" value="Split_barrel_FMN-bd"/>
</dbReference>
<sequence length="149" mass="16826">MTPPEDEILDSPTPWVADHIRAYLETDGAQGHLFRGWPALLLTTRGRRSGRLRRTALIYGRDQDRYLLVASNGGADRHPAWYLNLTDTPTVSAQVGPERFTATAHTATAEERPPLWRIVTEVFPQYAKYQEESARELPLVVLTPHVPAR</sequence>
<dbReference type="EMBL" id="JAGEOK010000030">
    <property type="protein sequence ID" value="MBO2443093.1"/>
    <property type="molecule type" value="Genomic_DNA"/>
</dbReference>
<organism evidence="3 4">
    <name type="scientific">Actinomadura nitritigenes</name>
    <dbReference type="NCBI Taxonomy" id="134602"/>
    <lineage>
        <taxon>Bacteria</taxon>
        <taxon>Bacillati</taxon>
        <taxon>Actinomycetota</taxon>
        <taxon>Actinomycetes</taxon>
        <taxon>Streptosporangiales</taxon>
        <taxon>Thermomonosporaceae</taxon>
        <taxon>Actinomadura</taxon>
    </lineage>
</organism>
<proteinExistence type="inferred from homology"/>
<name>A0ABS3RBV4_9ACTN</name>
<dbReference type="Gene3D" id="2.30.110.10">
    <property type="entry name" value="Electron Transport, Fmn-binding Protein, Chain A"/>
    <property type="match status" value="1"/>
</dbReference>
<dbReference type="PANTHER" id="PTHR39428">
    <property type="entry name" value="F420H(2)-DEPENDENT QUINONE REDUCTASE RV1261C"/>
    <property type="match status" value="1"/>
</dbReference>
<evidence type="ECO:0000313" key="3">
    <source>
        <dbReference type="EMBL" id="MBO2443093.1"/>
    </source>
</evidence>
<evidence type="ECO:0000256" key="2">
    <source>
        <dbReference type="ARBA" id="ARBA00049106"/>
    </source>
</evidence>
<reference evidence="3 4" key="1">
    <citation type="submission" date="2021-03" db="EMBL/GenBank/DDBJ databases">
        <authorList>
            <person name="Kanchanasin P."/>
            <person name="Saeng-In P."/>
            <person name="Phongsopitanun W."/>
            <person name="Yuki M."/>
            <person name="Kudo T."/>
            <person name="Ohkuma M."/>
            <person name="Tanasupawat S."/>
        </authorList>
    </citation>
    <scope>NUCLEOTIDE SEQUENCE [LARGE SCALE GENOMIC DNA]</scope>
    <source>
        <strain evidence="3 4">L46</strain>
    </source>
</reference>
<comment type="similarity">
    <text evidence="1">Belongs to the F420H(2)-dependent quinone reductase family.</text>
</comment>
<dbReference type="RefSeq" id="WP_208271415.1">
    <property type="nucleotide sequence ID" value="NZ_BAAAGM010000077.1"/>
</dbReference>
<comment type="catalytic activity">
    <reaction evidence="2">
        <text>oxidized coenzyme F420-(gamma-L-Glu)(n) + a quinol + H(+) = reduced coenzyme F420-(gamma-L-Glu)(n) + a quinone</text>
        <dbReference type="Rhea" id="RHEA:39663"/>
        <dbReference type="Rhea" id="RHEA-COMP:12939"/>
        <dbReference type="Rhea" id="RHEA-COMP:14378"/>
        <dbReference type="ChEBI" id="CHEBI:15378"/>
        <dbReference type="ChEBI" id="CHEBI:24646"/>
        <dbReference type="ChEBI" id="CHEBI:132124"/>
        <dbReference type="ChEBI" id="CHEBI:133980"/>
        <dbReference type="ChEBI" id="CHEBI:139511"/>
    </reaction>
</comment>
<evidence type="ECO:0000256" key="1">
    <source>
        <dbReference type="ARBA" id="ARBA00008710"/>
    </source>
</evidence>
<protein>
    <submittedName>
        <fullName evidence="3">Nitroreductase family deazaflavin-dependent oxidoreductase</fullName>
    </submittedName>
</protein>
<dbReference type="NCBIfam" id="TIGR00026">
    <property type="entry name" value="hi_GC_TIGR00026"/>
    <property type="match status" value="1"/>
</dbReference>